<protein>
    <submittedName>
        <fullName evidence="3">DUF4255 domain-containing protein</fullName>
    </submittedName>
</protein>
<feature type="domain" description="Pvc16 N-terminal" evidence="2">
    <location>
        <begin position="7"/>
        <end position="176"/>
    </location>
</feature>
<keyword evidence="4" id="KW-1185">Reference proteome</keyword>
<evidence type="ECO:0000313" key="3">
    <source>
        <dbReference type="EMBL" id="MFC5722277.1"/>
    </source>
</evidence>
<dbReference type="Proteomes" id="UP001596083">
    <property type="component" value="Unassembled WGS sequence"/>
</dbReference>
<accession>A0ABW0Z1G3</accession>
<feature type="compositionally biased region" description="Basic residues" evidence="1">
    <location>
        <begin position="201"/>
        <end position="210"/>
    </location>
</feature>
<sequence length="217" mass="23956">MSIVQHVDSTLEKELRRGPLSGVNAEVAFETPNSDWAARRSGLCVNLFLHSVEEDLTQRQTGDSSVIDEHGVVVAYHRPTRWFKLGYALTVWAQNPRDEHSLLGTLLEWSVTTEKLAPYRDATAGPLILKLRETPEGAEPLSAKLWSSLGTPPRPVLDLLVTVPVVGTSTTVETEPIKGVTLRAGRLDPPIVAEEPPARPPRPRGTRRPRRNVEEIG</sequence>
<evidence type="ECO:0000256" key="1">
    <source>
        <dbReference type="SAM" id="MobiDB-lite"/>
    </source>
</evidence>
<feature type="region of interest" description="Disordered" evidence="1">
    <location>
        <begin position="187"/>
        <end position="217"/>
    </location>
</feature>
<dbReference type="RefSeq" id="WP_390317662.1">
    <property type="nucleotide sequence ID" value="NZ_JBHSPB010000011.1"/>
</dbReference>
<evidence type="ECO:0000313" key="4">
    <source>
        <dbReference type="Proteomes" id="UP001596083"/>
    </source>
</evidence>
<dbReference type="EMBL" id="JBHSPB010000011">
    <property type="protein sequence ID" value="MFC5722277.1"/>
    <property type="molecule type" value="Genomic_DNA"/>
</dbReference>
<comment type="caution">
    <text evidence="3">The sequence shown here is derived from an EMBL/GenBank/DDBJ whole genome shotgun (WGS) entry which is preliminary data.</text>
</comment>
<proteinExistence type="predicted"/>
<gene>
    <name evidence="3" type="ORF">ACFP1Z_19105</name>
</gene>
<evidence type="ECO:0000259" key="2">
    <source>
        <dbReference type="Pfam" id="PF14065"/>
    </source>
</evidence>
<reference evidence="4" key="1">
    <citation type="journal article" date="2019" name="Int. J. Syst. Evol. Microbiol.">
        <title>The Global Catalogue of Microorganisms (GCM) 10K type strain sequencing project: providing services to taxonomists for standard genome sequencing and annotation.</title>
        <authorList>
            <consortium name="The Broad Institute Genomics Platform"/>
            <consortium name="The Broad Institute Genome Sequencing Center for Infectious Disease"/>
            <person name="Wu L."/>
            <person name="Ma J."/>
        </authorList>
    </citation>
    <scope>NUCLEOTIDE SEQUENCE [LARGE SCALE GENOMIC DNA]</scope>
    <source>
        <strain evidence="4">CGMCC 4.7304</strain>
    </source>
</reference>
<dbReference type="Pfam" id="PF14065">
    <property type="entry name" value="Pvc16_N"/>
    <property type="match status" value="1"/>
</dbReference>
<organism evidence="3 4">
    <name type="scientific">Streptomyces gamaensis</name>
    <dbReference type="NCBI Taxonomy" id="1763542"/>
    <lineage>
        <taxon>Bacteria</taxon>
        <taxon>Bacillati</taxon>
        <taxon>Actinomycetota</taxon>
        <taxon>Actinomycetes</taxon>
        <taxon>Kitasatosporales</taxon>
        <taxon>Streptomycetaceae</taxon>
        <taxon>Streptomyces</taxon>
    </lineage>
</organism>
<name>A0ABW0Z1G3_9ACTN</name>
<dbReference type="InterPro" id="IPR025351">
    <property type="entry name" value="Pvc16_N"/>
</dbReference>